<accession>A0A3B6SGS6</accession>
<evidence type="ECO:0000256" key="6">
    <source>
        <dbReference type="ARBA" id="ARBA00023015"/>
    </source>
</evidence>
<dbReference type="GO" id="GO:0005634">
    <property type="term" value="C:nucleus"/>
    <property type="evidence" value="ECO:0007669"/>
    <property type="project" value="UniProtKB-SubCell"/>
</dbReference>
<keyword evidence="7" id="KW-0804">Transcription</keyword>
<evidence type="ECO:0000256" key="2">
    <source>
        <dbReference type="ARBA" id="ARBA00022723"/>
    </source>
</evidence>
<reference evidence="12" key="2">
    <citation type="submission" date="2018-10" db="UniProtKB">
        <authorList>
            <consortium name="EnsemblPlants"/>
        </authorList>
    </citation>
    <scope>IDENTIFICATION</scope>
</reference>
<keyword evidence="8" id="KW-0539">Nucleus</keyword>
<evidence type="ECO:0000313" key="12">
    <source>
        <dbReference type="EnsemblPlants" id="TraesCS7B02G122900.1"/>
    </source>
</evidence>
<keyword evidence="4 9" id="KW-0863">Zinc-finger</keyword>
<evidence type="ECO:0000256" key="4">
    <source>
        <dbReference type="ARBA" id="ARBA00022771"/>
    </source>
</evidence>
<dbReference type="AlphaFoldDB" id="A0A3B6SGS6"/>
<organism evidence="12">
    <name type="scientific">Triticum aestivum</name>
    <name type="common">Wheat</name>
    <dbReference type="NCBI Taxonomy" id="4565"/>
    <lineage>
        <taxon>Eukaryota</taxon>
        <taxon>Viridiplantae</taxon>
        <taxon>Streptophyta</taxon>
        <taxon>Embryophyta</taxon>
        <taxon>Tracheophyta</taxon>
        <taxon>Spermatophyta</taxon>
        <taxon>Magnoliopsida</taxon>
        <taxon>Liliopsida</taxon>
        <taxon>Poales</taxon>
        <taxon>Poaceae</taxon>
        <taxon>BOP clade</taxon>
        <taxon>Pooideae</taxon>
        <taxon>Triticodae</taxon>
        <taxon>Triticeae</taxon>
        <taxon>Triticinae</taxon>
        <taxon>Triticum</taxon>
    </lineage>
</organism>
<protein>
    <recommendedName>
        <fullName evidence="11">C2H2-type domain-containing protein</fullName>
    </recommendedName>
</protein>
<dbReference type="GO" id="GO:0008270">
    <property type="term" value="F:zinc ion binding"/>
    <property type="evidence" value="ECO:0007669"/>
    <property type="project" value="UniProtKB-KW"/>
</dbReference>
<evidence type="ECO:0000256" key="7">
    <source>
        <dbReference type="ARBA" id="ARBA00023163"/>
    </source>
</evidence>
<comment type="subcellular location">
    <subcellularLocation>
        <location evidence="1">Nucleus</location>
    </subcellularLocation>
</comment>
<dbReference type="PROSITE" id="PS00028">
    <property type="entry name" value="ZINC_FINGER_C2H2_1"/>
    <property type="match status" value="2"/>
</dbReference>
<evidence type="ECO:0000256" key="9">
    <source>
        <dbReference type="PROSITE-ProRule" id="PRU00042"/>
    </source>
</evidence>
<dbReference type="OrthoDB" id="694353at2759"/>
<evidence type="ECO:0000256" key="10">
    <source>
        <dbReference type="SAM" id="SignalP"/>
    </source>
</evidence>
<dbReference type="InterPro" id="IPR058594">
    <property type="entry name" value="PB1-like_dom_pln"/>
</dbReference>
<evidence type="ECO:0000256" key="8">
    <source>
        <dbReference type="ARBA" id="ARBA00023242"/>
    </source>
</evidence>
<dbReference type="PANTHER" id="PTHR26374">
    <property type="entry name" value="ZINC FINGER PROTEIN ZAT5"/>
    <property type="match status" value="1"/>
</dbReference>
<dbReference type="PROSITE" id="PS50157">
    <property type="entry name" value="ZINC_FINGER_C2H2_2"/>
    <property type="match status" value="2"/>
</dbReference>
<keyword evidence="10" id="KW-0732">Signal</keyword>
<evidence type="ECO:0000259" key="11">
    <source>
        <dbReference type="PROSITE" id="PS50157"/>
    </source>
</evidence>
<evidence type="ECO:0000256" key="1">
    <source>
        <dbReference type="ARBA" id="ARBA00004123"/>
    </source>
</evidence>
<feature type="domain" description="C2H2-type" evidence="11">
    <location>
        <begin position="289"/>
        <end position="316"/>
    </location>
</feature>
<feature type="signal peptide" evidence="10">
    <location>
        <begin position="1"/>
        <end position="20"/>
    </location>
</feature>
<evidence type="ECO:0000313" key="13">
    <source>
        <dbReference type="Proteomes" id="UP000019116"/>
    </source>
</evidence>
<keyword evidence="5" id="KW-0862">Zinc</keyword>
<keyword evidence="3" id="KW-0677">Repeat</keyword>
<dbReference type="PANTHER" id="PTHR26374:SF378">
    <property type="entry name" value="C2H2-TYPE ZINC FINGER FAMILY PROTEIN"/>
    <property type="match status" value="1"/>
</dbReference>
<evidence type="ECO:0000256" key="5">
    <source>
        <dbReference type="ARBA" id="ARBA00022833"/>
    </source>
</evidence>
<evidence type="ECO:0000256" key="3">
    <source>
        <dbReference type="ARBA" id="ARBA00022737"/>
    </source>
</evidence>
<dbReference type="SMART" id="SM00355">
    <property type="entry name" value="ZnF_C2H2"/>
    <property type="match status" value="2"/>
</dbReference>
<proteinExistence type="predicted"/>
<keyword evidence="6" id="KW-0805">Transcription regulation</keyword>
<dbReference type="InterPro" id="IPR036236">
    <property type="entry name" value="Znf_C2H2_sf"/>
</dbReference>
<dbReference type="Proteomes" id="UP000019116">
    <property type="component" value="Chromosome 7B"/>
</dbReference>
<dbReference type="STRING" id="4565.A0A3B6SGS6"/>
<sequence>MTMSPFKRLTTRSCLRLTFATLVASAASRLDCSINAEPECLGVYHPEPPEFLLRRRHETDHFTIEFVHGGFFMGTGGNRSYVNGRKVCYDYCEANIICMAMFDDLIETLGYERKGRISTYLLLPGMQINEDGLRLLSKDSDTACIKAMIAHHPCPVQVAHHMTKCAWHITRSYHVENEQYTASCADSASPQLVQAFGRRLTAATHGRISCRNPAAASCAAAYSRTTCGSIVAVRRGSTCGTDVLVGGTRSRARSTTRASSPTSSVASDGTISNIDVCGRGDAAAVTVFPACPVCHRQFHSSKAVHGHMRVHAQAQPKEEEKVSATVSTVDEVDDSVSISIASVVAEPKISEDPMPVEVASDHAVPGSGSNSNAGVEPSQIAADQSMAIVVAAAAPPAAISEQVDIAPTPPAPQQVPVPPPVAPAPEPAAIYLHPPAPALAGQHVAVPSPPAAAPPHAFHGLLHLNTMPWFPTHQGLGGHVAGHKNRRIAAAAAAAIAAGLDPIDHAAGGPRPERLHTCKVCGAVYTSGVSLRGHMRKHYQGKPIVPRKRPRPLFRADLGLAVPMPPPAMEAPVVAPPVAEVVAQLPQAPEVPAGSLRIFGVTIVQQAKEEEEPPVDDKQ</sequence>
<dbReference type="EnsemblPlants" id="TraesCS7B02G122900.1">
    <property type="protein sequence ID" value="TraesCS7B02G122900.1"/>
    <property type="gene ID" value="TraesCS7B02G122900"/>
</dbReference>
<keyword evidence="2" id="KW-0479">Metal-binding</keyword>
<name>A0A3B6SGS6_WHEAT</name>
<dbReference type="Pfam" id="PF13912">
    <property type="entry name" value="zf-C2H2_6"/>
    <property type="match status" value="2"/>
</dbReference>
<feature type="domain" description="C2H2-type" evidence="11">
    <location>
        <begin position="516"/>
        <end position="543"/>
    </location>
</feature>
<dbReference type="Pfam" id="PF26130">
    <property type="entry name" value="PB1-like"/>
    <property type="match status" value="1"/>
</dbReference>
<dbReference type="Gramene" id="TraesCS7B02G122900.1">
    <property type="protein sequence ID" value="TraesCS7B02G122900.1"/>
    <property type="gene ID" value="TraesCS7B02G122900"/>
</dbReference>
<keyword evidence="13" id="KW-1185">Reference proteome</keyword>
<dbReference type="SUPFAM" id="SSF57667">
    <property type="entry name" value="beta-beta-alpha zinc fingers"/>
    <property type="match status" value="1"/>
</dbReference>
<dbReference type="Gramene" id="TraesCS7B03G0319800.1">
    <property type="protein sequence ID" value="TraesCS7B03G0319800.1.CDS"/>
    <property type="gene ID" value="TraesCS7B03G0319800"/>
</dbReference>
<reference evidence="12" key="1">
    <citation type="submission" date="2018-08" db="EMBL/GenBank/DDBJ databases">
        <authorList>
            <person name="Rossello M."/>
        </authorList>
    </citation>
    <scope>NUCLEOTIDE SEQUENCE [LARGE SCALE GENOMIC DNA]</scope>
    <source>
        <strain evidence="12">cv. Chinese Spring</strain>
    </source>
</reference>
<dbReference type="InterPro" id="IPR013087">
    <property type="entry name" value="Znf_C2H2_type"/>
</dbReference>
<feature type="chain" id="PRO_5043180664" description="C2H2-type domain-containing protein" evidence="10">
    <location>
        <begin position="21"/>
        <end position="619"/>
    </location>
</feature>